<evidence type="ECO:0000313" key="6">
    <source>
        <dbReference type="Proteomes" id="UP000614714"/>
    </source>
</evidence>
<sequence length="631" mass="70131">MRKHHKDASAPHGAGQIVELLVATGVISQQQLLYAQRVHGKLQSSKTLIDVLQELEYIRREDVVRTLRENSLSIRIGDLLVELGYLKQSELLTALNLQKEGGTPRKMLGDIIVEKGFIEERRLTEVLSFQLGFPMAELEFRKLDRKLFAKAPFEVFRDELFVPYAVDDEGATLVAFANPLEKYSRLSAEKIFGRNVKPAIATRIAILSAIAAAQKTAGDDAAVPDESTVVGMINKLFDDAMTMGASDIHIEPLRDRLRIRLRHDGVMMPHMELSLDLAPQLSSRIKVMAQADIAEKRRHQDGRIIYESRLHGFNLDMRVSFYITIFGEKIVLRLLNKKEAILEVSQIGMAPRMLKQFMEDALETPSGVMIITGPTGSGKTSTLYGCVSHLNNINTSIITAEDPVEYVIEGVAQCSINQKIGVTFDETLRHMVRQDPDVIVLGEIRDNFSAETAIQAALTGHKVLTTFHTEDSIGGLLRLMNMQIESFLISSTVVCVVAQRLLRLVCNDCAEPYIPAPAEYGRMGMSAKDLAGATFRAGRGCTNCRFTGFKGRSAVFELLVLNEPVKEAILQNRSSAEIRRLSMDTSGLVTLFEDGLVKAANGLISLQEVLRDLPRIGSPRPLMELRRLLGY</sequence>
<evidence type="ECO:0000256" key="2">
    <source>
        <dbReference type="ARBA" id="ARBA00022741"/>
    </source>
</evidence>
<evidence type="ECO:0000256" key="3">
    <source>
        <dbReference type="ARBA" id="ARBA00022840"/>
    </source>
</evidence>
<dbReference type="Pfam" id="PF00437">
    <property type="entry name" value="T2SSE"/>
    <property type="match status" value="1"/>
</dbReference>
<protein>
    <submittedName>
        <fullName evidence="5">Type II/IV secretion system protein</fullName>
    </submittedName>
</protein>
<gene>
    <name evidence="5" type="ORF">JFN91_00995</name>
</gene>
<dbReference type="RefSeq" id="WP_199387361.1">
    <property type="nucleotide sequence ID" value="NZ_JAEMHL010000001.1"/>
</dbReference>
<dbReference type="CDD" id="cd01129">
    <property type="entry name" value="PulE-GspE-like"/>
    <property type="match status" value="1"/>
</dbReference>
<keyword evidence="2" id="KW-0547">Nucleotide-binding</keyword>
<dbReference type="InterPro" id="IPR007831">
    <property type="entry name" value="T2SS_GspE_N"/>
</dbReference>
<dbReference type="PANTHER" id="PTHR30258">
    <property type="entry name" value="TYPE II SECRETION SYSTEM PROTEIN GSPE-RELATED"/>
    <property type="match status" value="1"/>
</dbReference>
<dbReference type="Gene3D" id="3.40.50.300">
    <property type="entry name" value="P-loop containing nucleotide triphosphate hydrolases"/>
    <property type="match status" value="1"/>
</dbReference>
<dbReference type="Pfam" id="PF05157">
    <property type="entry name" value="MshEN"/>
    <property type="match status" value="1"/>
</dbReference>
<reference evidence="5 6" key="1">
    <citation type="submission" date="2020-12" db="EMBL/GenBank/DDBJ databases">
        <title>Geomonas sp. Red421, isolated from paddy soil.</title>
        <authorList>
            <person name="Xu Z."/>
            <person name="Zhang Z."/>
            <person name="Masuda Y."/>
            <person name="Itoh H."/>
            <person name="Senoo K."/>
        </authorList>
    </citation>
    <scope>NUCLEOTIDE SEQUENCE [LARGE SCALE GENOMIC DNA]</scope>
    <source>
        <strain evidence="5 6">Red421</strain>
    </source>
</reference>
<dbReference type="PANTHER" id="PTHR30258:SF2">
    <property type="entry name" value="COMG OPERON PROTEIN 1"/>
    <property type="match status" value="1"/>
</dbReference>
<organism evidence="5 6">
    <name type="scientific">Geomonas anaerohicana</name>
    <dbReference type="NCBI Taxonomy" id="2798583"/>
    <lineage>
        <taxon>Bacteria</taxon>
        <taxon>Pseudomonadati</taxon>
        <taxon>Thermodesulfobacteriota</taxon>
        <taxon>Desulfuromonadia</taxon>
        <taxon>Geobacterales</taxon>
        <taxon>Geobacteraceae</taxon>
        <taxon>Geomonas</taxon>
    </lineage>
</organism>
<dbReference type="Proteomes" id="UP000614714">
    <property type="component" value="Unassembled WGS sequence"/>
</dbReference>
<dbReference type="InterPro" id="IPR001482">
    <property type="entry name" value="T2SS/T4SS_dom"/>
</dbReference>
<keyword evidence="6" id="KW-1185">Reference proteome</keyword>
<dbReference type="Gene3D" id="3.30.450.90">
    <property type="match status" value="1"/>
</dbReference>
<proteinExistence type="inferred from homology"/>
<dbReference type="EMBL" id="JAEMHL010000001">
    <property type="protein sequence ID" value="MBJ6748782.1"/>
    <property type="molecule type" value="Genomic_DNA"/>
</dbReference>
<name>A0ABS0Y8Z9_9BACT</name>
<evidence type="ECO:0000256" key="1">
    <source>
        <dbReference type="ARBA" id="ARBA00006611"/>
    </source>
</evidence>
<dbReference type="InterPro" id="IPR027417">
    <property type="entry name" value="P-loop_NTPase"/>
</dbReference>
<dbReference type="InterPro" id="IPR037257">
    <property type="entry name" value="T2SS_E_N_sf"/>
</dbReference>
<dbReference type="PROSITE" id="PS00662">
    <property type="entry name" value="T2SP_E"/>
    <property type="match status" value="1"/>
</dbReference>
<accession>A0ABS0Y8Z9</accession>
<comment type="caution">
    <text evidence="5">The sequence shown here is derived from an EMBL/GenBank/DDBJ whole genome shotgun (WGS) entry which is preliminary data.</text>
</comment>
<evidence type="ECO:0000259" key="4">
    <source>
        <dbReference type="PROSITE" id="PS00662"/>
    </source>
</evidence>
<keyword evidence="3" id="KW-0067">ATP-binding</keyword>
<dbReference type="SUPFAM" id="SSF52540">
    <property type="entry name" value="P-loop containing nucleoside triphosphate hydrolases"/>
    <property type="match status" value="1"/>
</dbReference>
<dbReference type="Gene3D" id="3.30.300.160">
    <property type="entry name" value="Type II secretion system, protein E, N-terminal domain"/>
    <property type="match status" value="1"/>
</dbReference>
<evidence type="ECO:0000313" key="5">
    <source>
        <dbReference type="EMBL" id="MBJ6748782.1"/>
    </source>
</evidence>
<dbReference type="SUPFAM" id="SSF160246">
    <property type="entry name" value="EspE N-terminal domain-like"/>
    <property type="match status" value="2"/>
</dbReference>
<feature type="domain" description="Bacterial type II secretion system protein E" evidence="4">
    <location>
        <begin position="432"/>
        <end position="446"/>
    </location>
</feature>
<comment type="similarity">
    <text evidence="1">Belongs to the GSP E family.</text>
</comment>